<feature type="chain" id="PRO_5046076369" evidence="15">
    <location>
        <begin position="25"/>
        <end position="846"/>
    </location>
</feature>
<evidence type="ECO:0000259" key="16">
    <source>
        <dbReference type="Pfam" id="PF00593"/>
    </source>
</evidence>
<dbReference type="Pfam" id="PF07715">
    <property type="entry name" value="Plug"/>
    <property type="match status" value="1"/>
</dbReference>
<accession>A0ABT3Q9C4</accession>
<keyword evidence="10 12" id="KW-0472">Membrane</keyword>
<feature type="signal peptide" evidence="15">
    <location>
        <begin position="1"/>
        <end position="24"/>
    </location>
</feature>
<comment type="similarity">
    <text evidence="12 13">Belongs to the TonB-dependent receptor family.</text>
</comment>
<evidence type="ECO:0000256" key="12">
    <source>
        <dbReference type="PROSITE-ProRule" id="PRU01360"/>
    </source>
</evidence>
<dbReference type="InterPro" id="IPR012910">
    <property type="entry name" value="Plug_dom"/>
</dbReference>
<evidence type="ECO:0000256" key="1">
    <source>
        <dbReference type="ARBA" id="ARBA00004571"/>
    </source>
</evidence>
<keyword evidence="4" id="KW-0410">Iron transport</keyword>
<reference evidence="18 19" key="1">
    <citation type="submission" date="2022-11" db="EMBL/GenBank/DDBJ databases">
        <title>Genome sequencing of Acetobacter type strain.</title>
        <authorList>
            <person name="Heo J."/>
            <person name="Lee D."/>
            <person name="Han B.-H."/>
            <person name="Hong S.-B."/>
            <person name="Kwon S.-W."/>
        </authorList>
    </citation>
    <scope>NUCLEOTIDE SEQUENCE [LARGE SCALE GENOMIC DNA]</scope>
    <source>
        <strain evidence="18 19">KACC 21251</strain>
    </source>
</reference>
<dbReference type="PANTHER" id="PTHR32552">
    <property type="entry name" value="FERRICHROME IRON RECEPTOR-RELATED"/>
    <property type="match status" value="1"/>
</dbReference>
<evidence type="ECO:0000256" key="8">
    <source>
        <dbReference type="ARBA" id="ARBA00023065"/>
    </source>
</evidence>
<evidence type="ECO:0000313" key="18">
    <source>
        <dbReference type="EMBL" id="MCX2561890.1"/>
    </source>
</evidence>
<evidence type="ECO:0000256" key="3">
    <source>
        <dbReference type="ARBA" id="ARBA00022452"/>
    </source>
</evidence>
<dbReference type="Pfam" id="PF00593">
    <property type="entry name" value="TonB_dep_Rec_b-barrel"/>
    <property type="match status" value="1"/>
</dbReference>
<feature type="domain" description="TonB-dependent receptor plug" evidence="17">
    <location>
        <begin position="106"/>
        <end position="212"/>
    </location>
</feature>
<evidence type="ECO:0000256" key="7">
    <source>
        <dbReference type="ARBA" id="ARBA00023004"/>
    </source>
</evidence>
<dbReference type="RefSeq" id="WP_166122675.1">
    <property type="nucleotide sequence ID" value="NZ_JAPIUX010000016.1"/>
</dbReference>
<keyword evidence="18" id="KW-0675">Receptor</keyword>
<dbReference type="PROSITE" id="PS52016">
    <property type="entry name" value="TONB_DEPENDENT_REC_3"/>
    <property type="match status" value="1"/>
</dbReference>
<dbReference type="Proteomes" id="UP001526446">
    <property type="component" value="Unassembled WGS sequence"/>
</dbReference>
<gene>
    <name evidence="18" type="ORF">OQ252_10855</name>
</gene>
<evidence type="ECO:0000256" key="13">
    <source>
        <dbReference type="RuleBase" id="RU003357"/>
    </source>
</evidence>
<keyword evidence="8" id="KW-0406">Ion transport</keyword>
<evidence type="ECO:0000256" key="2">
    <source>
        <dbReference type="ARBA" id="ARBA00022448"/>
    </source>
</evidence>
<keyword evidence="7" id="KW-0408">Iron</keyword>
<dbReference type="InterPro" id="IPR036942">
    <property type="entry name" value="Beta-barrel_TonB_sf"/>
</dbReference>
<protein>
    <submittedName>
        <fullName evidence="18">TonB-dependent receptor</fullName>
    </submittedName>
</protein>
<comment type="caution">
    <text evidence="18">The sequence shown here is derived from an EMBL/GenBank/DDBJ whole genome shotgun (WGS) entry which is preliminary data.</text>
</comment>
<keyword evidence="5 12" id="KW-0812">Transmembrane</keyword>
<evidence type="ECO:0000256" key="9">
    <source>
        <dbReference type="ARBA" id="ARBA00023077"/>
    </source>
</evidence>
<proteinExistence type="inferred from homology"/>
<dbReference type="InterPro" id="IPR037066">
    <property type="entry name" value="Plug_dom_sf"/>
</dbReference>
<keyword evidence="19" id="KW-1185">Reference proteome</keyword>
<keyword evidence="11 12" id="KW-0998">Cell outer membrane</keyword>
<evidence type="ECO:0000256" key="10">
    <source>
        <dbReference type="ARBA" id="ARBA00023136"/>
    </source>
</evidence>
<sequence>MRHHCQTLCAHYSRAVLLFGTALASLLVIPDASAAASLHGAKNSLKTPIRAKHRKSLSSAPASALPAGAVHAAAPRPHHSGPLHSKESEEINVSTRRIASRGAEVAVSRKVMDRFVEGTNPMQILAQTTPGANFTSTDAFGLDTYGNTFFMRGFTQMQIGATLDGIPLGTQGFTNNNGVSITQAMIQDDIGGMTMSQGAGALDSFSAQNLGGAMTYVSSDPKDKAGGKISQTFGSYNAFRTYGRADSGILNSTGTKFYASFARTKTDLWKGQGYQSELQADAKVVQPLGSRGKVTAFFGYGNFAQGNYLTMTKNMWRTMGPNSTYLKPDYDKAKLWAYYAQYTSDVPPGYQGRLSNDEIGDYAWDSSQLQRTYLSSINTHYDLFDKVKSDTVLYGNVSSGLYGGTNNFVTSPTYGTPELLPDGTVTGVPMALSMAHAVMRRLGGTQKFTIEAPHHNRIETGVWYENNHWIYNQRLYEDGLNSGHNWLSDFKQGTGHTWFNDSYNTNTFQFFLQDRWTIIPGMNLQAGFKSLTQTTHGGTKDDYTQQLTAEGWNTYYRHAANGTLTASAAFLPHINFDYHFLNHHEFYFDIAENMRAYDYYSQTSSSTPWGGLGNSRHTAQQVFDTNKSILRPERTWNYVTGYRYDTSLYSISADFYHTDYYNRVAAITEGSANNANSAFLNVGKESVNGADVMGTIRPVEGLEITNSFSWNDAQYQSRSINYGGTSYDIKGKHQVYYPKFMYKANLNYTYKRAMFNFNVNYISSRPMTYLNDESIPAYWVANTNFAYNFGKIGFTQNLKTTFGITNLFNANYIGGVYGAASVQGDDNANLFVAAPRQFFGTLTAEF</sequence>
<organism evidence="18 19">
    <name type="scientific">Acetobacter farinalis</name>
    <dbReference type="NCBI Taxonomy" id="1260984"/>
    <lineage>
        <taxon>Bacteria</taxon>
        <taxon>Pseudomonadati</taxon>
        <taxon>Pseudomonadota</taxon>
        <taxon>Alphaproteobacteria</taxon>
        <taxon>Acetobacterales</taxon>
        <taxon>Acetobacteraceae</taxon>
        <taxon>Acetobacter</taxon>
    </lineage>
</organism>
<evidence type="ECO:0000256" key="5">
    <source>
        <dbReference type="ARBA" id="ARBA00022692"/>
    </source>
</evidence>
<evidence type="ECO:0000256" key="14">
    <source>
        <dbReference type="SAM" id="MobiDB-lite"/>
    </source>
</evidence>
<feature type="domain" description="TonB-dependent receptor-like beta-barrel" evidence="16">
    <location>
        <begin position="336"/>
        <end position="807"/>
    </location>
</feature>
<feature type="compositionally biased region" description="Low complexity" evidence="14">
    <location>
        <begin position="66"/>
        <end position="75"/>
    </location>
</feature>
<name>A0ABT3Q9C4_9PROT</name>
<keyword evidence="3 12" id="KW-1134">Transmembrane beta strand</keyword>
<dbReference type="SUPFAM" id="SSF56935">
    <property type="entry name" value="Porins"/>
    <property type="match status" value="1"/>
</dbReference>
<dbReference type="Gene3D" id="2.170.130.10">
    <property type="entry name" value="TonB-dependent receptor, plug domain"/>
    <property type="match status" value="1"/>
</dbReference>
<comment type="subcellular location">
    <subcellularLocation>
        <location evidence="1 12">Cell outer membrane</location>
        <topology evidence="1 12">Multi-pass membrane protein</topology>
    </subcellularLocation>
</comment>
<evidence type="ECO:0000256" key="11">
    <source>
        <dbReference type="ARBA" id="ARBA00023237"/>
    </source>
</evidence>
<dbReference type="Gene3D" id="2.40.170.20">
    <property type="entry name" value="TonB-dependent receptor, beta-barrel domain"/>
    <property type="match status" value="1"/>
</dbReference>
<keyword evidence="2 12" id="KW-0813">Transport</keyword>
<dbReference type="PANTHER" id="PTHR32552:SF89">
    <property type="entry name" value="CATECHOLATE SIDEROPHORE RECEPTOR FIU"/>
    <property type="match status" value="1"/>
</dbReference>
<dbReference type="InterPro" id="IPR000531">
    <property type="entry name" value="Beta-barrel_TonB"/>
</dbReference>
<keyword evidence="9 13" id="KW-0798">TonB box</keyword>
<evidence type="ECO:0000313" key="19">
    <source>
        <dbReference type="Proteomes" id="UP001526446"/>
    </source>
</evidence>
<dbReference type="EMBL" id="JAPIUX010000016">
    <property type="protein sequence ID" value="MCX2561890.1"/>
    <property type="molecule type" value="Genomic_DNA"/>
</dbReference>
<evidence type="ECO:0000256" key="15">
    <source>
        <dbReference type="SAM" id="SignalP"/>
    </source>
</evidence>
<evidence type="ECO:0000256" key="6">
    <source>
        <dbReference type="ARBA" id="ARBA00022729"/>
    </source>
</evidence>
<keyword evidence="6 15" id="KW-0732">Signal</keyword>
<evidence type="ECO:0000259" key="17">
    <source>
        <dbReference type="Pfam" id="PF07715"/>
    </source>
</evidence>
<feature type="region of interest" description="Disordered" evidence="14">
    <location>
        <begin position="66"/>
        <end position="92"/>
    </location>
</feature>
<evidence type="ECO:0000256" key="4">
    <source>
        <dbReference type="ARBA" id="ARBA00022496"/>
    </source>
</evidence>
<dbReference type="InterPro" id="IPR039426">
    <property type="entry name" value="TonB-dep_rcpt-like"/>
</dbReference>